<proteinExistence type="predicted"/>
<name>A0A8S5R142_9CAUD</name>
<dbReference type="EMBL" id="BK015794">
    <property type="protein sequence ID" value="DAE25182.1"/>
    <property type="molecule type" value="Genomic_DNA"/>
</dbReference>
<reference evidence="2" key="1">
    <citation type="journal article" date="2021" name="Proc. Natl. Acad. Sci. U.S.A.">
        <title>A Catalog of Tens of Thousands of Viruses from Human Metagenomes Reveals Hidden Associations with Chronic Diseases.</title>
        <authorList>
            <person name="Tisza M.J."/>
            <person name="Buck C.B."/>
        </authorList>
    </citation>
    <scope>NUCLEOTIDE SEQUENCE</scope>
    <source>
        <strain evidence="2">CtXX925</strain>
    </source>
</reference>
<accession>A0A8S5R142</accession>
<sequence>MASYNGNIDLLSLNGAQVFKGIDSKNPERVYVCIPADLNEIKVEQASKDPTRTLAKMRVSIWPLNEQYKAKVRQAALERGDSNVTVPTHEMQMSYSVDYIKTVAQKFPKLVEQVKEAQKERDPDIVNQDPTDENTHLFKAIRQRMNKRLAMLYQPRATQQPSPYATPNVGVAGAATGYAAPAESTDPLAGYTDADVDDMPF</sequence>
<evidence type="ECO:0000313" key="2">
    <source>
        <dbReference type="EMBL" id="DAE25182.1"/>
    </source>
</evidence>
<evidence type="ECO:0000256" key="1">
    <source>
        <dbReference type="SAM" id="MobiDB-lite"/>
    </source>
</evidence>
<organism evidence="2">
    <name type="scientific">Siphoviridae sp. ctXX925</name>
    <dbReference type="NCBI Taxonomy" id="2826370"/>
    <lineage>
        <taxon>Viruses</taxon>
        <taxon>Duplodnaviria</taxon>
        <taxon>Heunggongvirae</taxon>
        <taxon>Uroviricota</taxon>
        <taxon>Caudoviricetes</taxon>
    </lineage>
</organism>
<feature type="region of interest" description="Disordered" evidence="1">
    <location>
        <begin position="179"/>
        <end position="201"/>
    </location>
</feature>
<protein>
    <submittedName>
        <fullName evidence="2">Uncharacterized protein</fullName>
    </submittedName>
</protein>